<dbReference type="InterPro" id="IPR013783">
    <property type="entry name" value="Ig-like_fold"/>
</dbReference>
<dbReference type="PROSITE" id="PS51272">
    <property type="entry name" value="SLH"/>
    <property type="match status" value="3"/>
</dbReference>
<dbReference type="RefSeq" id="WP_341419736.1">
    <property type="nucleotide sequence ID" value="NZ_JBBPCC010000032.1"/>
</dbReference>
<keyword evidence="1" id="KW-0732">Signal</keyword>
<dbReference type="Proteomes" id="UP001469365">
    <property type="component" value="Unassembled WGS sequence"/>
</dbReference>
<dbReference type="InterPro" id="IPR001119">
    <property type="entry name" value="SLH_dom"/>
</dbReference>
<feature type="domain" description="SLH" evidence="2">
    <location>
        <begin position="165"/>
        <end position="228"/>
    </location>
</feature>
<evidence type="ECO:0000313" key="3">
    <source>
        <dbReference type="EMBL" id="MEK8132600.1"/>
    </source>
</evidence>
<feature type="chain" id="PRO_5046631256" evidence="1">
    <location>
        <begin position="28"/>
        <end position="629"/>
    </location>
</feature>
<evidence type="ECO:0000259" key="2">
    <source>
        <dbReference type="PROSITE" id="PS51272"/>
    </source>
</evidence>
<keyword evidence="4" id="KW-1185">Reference proteome</keyword>
<reference evidence="3 4" key="1">
    <citation type="submission" date="2024-04" db="EMBL/GenBank/DDBJ databases">
        <title>draft genome sequnece of Paenibacillus filicis.</title>
        <authorList>
            <person name="Kim D.-U."/>
        </authorList>
    </citation>
    <scope>NUCLEOTIDE SEQUENCE [LARGE SCALE GENOMIC DNA]</scope>
    <source>
        <strain evidence="3 4">KACC14197</strain>
    </source>
</reference>
<feature type="signal peptide" evidence="1">
    <location>
        <begin position="1"/>
        <end position="27"/>
    </location>
</feature>
<protein>
    <submittedName>
        <fullName evidence="3">S-layer homology domain-containing protein</fullName>
    </submittedName>
</protein>
<accession>A0ABU9DWW9</accession>
<evidence type="ECO:0000313" key="4">
    <source>
        <dbReference type="Proteomes" id="UP001469365"/>
    </source>
</evidence>
<gene>
    <name evidence="3" type="ORF">WMW72_32430</name>
</gene>
<dbReference type="InterPro" id="IPR051465">
    <property type="entry name" value="Cell_Envelope_Struct_Comp"/>
</dbReference>
<sequence>MSKRFSFLKAVISAFLVIAPVNSVAYAAGNVNFTQINFVDISETYWANSAIMDLAKSQVISGYEDGSFKPEKYVTREEFASLIAKTFYLDLPSSNSKPTYYDVTPDRWSFSYIEASKDFLTGYYPPSGKAIFNPTTDATREDVAVALVKTLGYQPDELKDERILERKFYDLGSISPNLRTYVALAVEKQIFDGYPNGTFRGDKQVTRAEVASLLHRVIKNATADGNTGIHLDVIVPETTSSDSFYVSGETTKGATVTINGREVEVYQGQFKEGVRIDKGEGTYQVVVVSRIPGGKSKTVTKEIKYEKGAPTLTVKDIPEQTEKQNVTISWSVSGDNNPVVYVNDEAQSSWASGKTIELQEGSNTITVKAVNSLGKATTVTKKIIFNTGGPVLKVADVPETTDKQSVIVSWSVTDKNDSSPKVYINDELQSYTTSKTISLVEGVNTIVFKATNGLGKSTTITKTISLGTGAPTLKLGEVPSSTELERVNVSWSVTDKNDSYPKVYINNEVQLYTTSKSIVLEPGENILVFKATNSNGKEVSITKNIIFNPPAPKLTLGYIPNTTSNNKVSITWTVVDKNDSYPKVYVNDELQSYSSSTSINLVKGANPIKVVATNKYGKVSTVTDTVYKN</sequence>
<proteinExistence type="predicted"/>
<dbReference type="EMBL" id="JBBPCC010000032">
    <property type="protein sequence ID" value="MEK8132600.1"/>
    <property type="molecule type" value="Genomic_DNA"/>
</dbReference>
<organism evidence="3 4">
    <name type="scientific">Paenibacillus filicis</name>
    <dbReference type="NCBI Taxonomy" id="669464"/>
    <lineage>
        <taxon>Bacteria</taxon>
        <taxon>Bacillati</taxon>
        <taxon>Bacillota</taxon>
        <taxon>Bacilli</taxon>
        <taxon>Bacillales</taxon>
        <taxon>Paenibacillaceae</taxon>
        <taxon>Paenibacillus</taxon>
    </lineage>
</organism>
<feature type="domain" description="SLH" evidence="2">
    <location>
        <begin position="34"/>
        <end position="97"/>
    </location>
</feature>
<dbReference type="Gene3D" id="2.60.40.10">
    <property type="entry name" value="Immunoglobulins"/>
    <property type="match status" value="3"/>
</dbReference>
<evidence type="ECO:0000256" key="1">
    <source>
        <dbReference type="SAM" id="SignalP"/>
    </source>
</evidence>
<dbReference type="Pfam" id="PF00395">
    <property type="entry name" value="SLH"/>
    <property type="match status" value="2"/>
</dbReference>
<feature type="domain" description="SLH" evidence="2">
    <location>
        <begin position="98"/>
        <end position="161"/>
    </location>
</feature>
<comment type="caution">
    <text evidence="3">The sequence shown here is derived from an EMBL/GenBank/DDBJ whole genome shotgun (WGS) entry which is preliminary data.</text>
</comment>
<name>A0ABU9DWW9_9BACL</name>
<dbReference type="PANTHER" id="PTHR43308:SF5">
    <property type="entry name" value="S-LAYER PROTEIN _ PEPTIDOGLYCAN ENDO-BETA-N-ACETYLGLUCOSAMINIDASE"/>
    <property type="match status" value="1"/>
</dbReference>
<dbReference type="PANTHER" id="PTHR43308">
    <property type="entry name" value="OUTER MEMBRANE PROTEIN ALPHA-RELATED"/>
    <property type="match status" value="1"/>
</dbReference>